<dbReference type="AlphaFoldDB" id="A0A1X7HAB8"/>
<dbReference type="InterPro" id="IPR004358">
    <property type="entry name" value="Sig_transdc_His_kin-like_C"/>
</dbReference>
<dbReference type="Pfam" id="PF02518">
    <property type="entry name" value="HATPase_c"/>
    <property type="match status" value="1"/>
</dbReference>
<dbReference type="Gene3D" id="1.10.287.130">
    <property type="match status" value="1"/>
</dbReference>
<dbReference type="GO" id="GO:0005524">
    <property type="term" value="F:ATP binding"/>
    <property type="evidence" value="ECO:0007669"/>
    <property type="project" value="UniProtKB-KW"/>
</dbReference>
<evidence type="ECO:0000256" key="10">
    <source>
        <dbReference type="ARBA" id="ARBA00022840"/>
    </source>
</evidence>
<dbReference type="InterPro" id="IPR003594">
    <property type="entry name" value="HATPase_dom"/>
</dbReference>
<dbReference type="SUPFAM" id="SSF55874">
    <property type="entry name" value="ATPase domain of HSP90 chaperone/DNA topoisomerase II/histidine kinase"/>
    <property type="match status" value="1"/>
</dbReference>
<dbReference type="CDD" id="cd00075">
    <property type="entry name" value="HATPase"/>
    <property type="match status" value="1"/>
</dbReference>
<dbReference type="SMART" id="SM00387">
    <property type="entry name" value="HATPase_c"/>
    <property type="match status" value="1"/>
</dbReference>
<dbReference type="PIRSF" id="PIRSF036431">
    <property type="entry name" value="STHK_DctB"/>
    <property type="match status" value="1"/>
</dbReference>
<keyword evidence="10" id="KW-0067">ATP-binding</keyword>
<dbReference type="InterPro" id="IPR036097">
    <property type="entry name" value="HisK_dim/P_sf"/>
</dbReference>
<dbReference type="CDD" id="cd12914">
    <property type="entry name" value="PDC1_DGC_like"/>
    <property type="match status" value="1"/>
</dbReference>
<evidence type="ECO:0000313" key="16">
    <source>
        <dbReference type="Proteomes" id="UP000192911"/>
    </source>
</evidence>
<keyword evidence="8" id="KW-0547">Nucleotide-binding</keyword>
<dbReference type="RefSeq" id="WP_085230731.1">
    <property type="nucleotide sequence ID" value="NZ_BSQD01000004.1"/>
</dbReference>
<dbReference type="InterPro" id="IPR029151">
    <property type="entry name" value="Sensor-like_sf"/>
</dbReference>
<feature type="domain" description="Histidine kinase" evidence="14">
    <location>
        <begin position="416"/>
        <end position="634"/>
    </location>
</feature>
<dbReference type="InterPro" id="IPR003661">
    <property type="entry name" value="HisK_dim/P_dom"/>
</dbReference>
<dbReference type="STRING" id="28094.SAMN06295900_12431"/>
<keyword evidence="7 13" id="KW-0812">Transmembrane</keyword>
<dbReference type="GO" id="GO:0005886">
    <property type="term" value="C:plasma membrane"/>
    <property type="evidence" value="ECO:0007669"/>
    <property type="project" value="UniProtKB-SubCell"/>
</dbReference>
<dbReference type="Gene3D" id="3.30.450.20">
    <property type="entry name" value="PAS domain"/>
    <property type="match status" value="2"/>
</dbReference>
<name>A0A1X7HAB8_TRICW</name>
<evidence type="ECO:0000256" key="11">
    <source>
        <dbReference type="ARBA" id="ARBA00022989"/>
    </source>
</evidence>
<evidence type="ECO:0000256" key="5">
    <source>
        <dbReference type="ARBA" id="ARBA00022553"/>
    </source>
</evidence>
<evidence type="ECO:0000256" key="12">
    <source>
        <dbReference type="ARBA" id="ARBA00023012"/>
    </source>
</evidence>
<feature type="transmembrane region" description="Helical" evidence="13">
    <location>
        <begin position="317"/>
        <end position="340"/>
    </location>
</feature>
<dbReference type="CDD" id="cd00082">
    <property type="entry name" value="HisKA"/>
    <property type="match status" value="1"/>
</dbReference>
<evidence type="ECO:0000313" key="15">
    <source>
        <dbReference type="EMBL" id="SMF81921.1"/>
    </source>
</evidence>
<organism evidence="15 16">
    <name type="scientific">Trinickia caryophylli</name>
    <name type="common">Paraburkholderia caryophylli</name>
    <dbReference type="NCBI Taxonomy" id="28094"/>
    <lineage>
        <taxon>Bacteria</taxon>
        <taxon>Pseudomonadati</taxon>
        <taxon>Pseudomonadota</taxon>
        <taxon>Betaproteobacteria</taxon>
        <taxon>Burkholderiales</taxon>
        <taxon>Burkholderiaceae</taxon>
        <taxon>Trinickia</taxon>
    </lineage>
</organism>
<dbReference type="InterPro" id="IPR005467">
    <property type="entry name" value="His_kinase_dom"/>
</dbReference>
<protein>
    <recommendedName>
        <fullName evidence="3">histidine kinase</fullName>
        <ecNumber evidence="3">2.7.13.3</ecNumber>
    </recommendedName>
</protein>
<evidence type="ECO:0000256" key="8">
    <source>
        <dbReference type="ARBA" id="ARBA00022741"/>
    </source>
</evidence>
<evidence type="ECO:0000259" key="14">
    <source>
        <dbReference type="PROSITE" id="PS50109"/>
    </source>
</evidence>
<evidence type="ECO:0000256" key="7">
    <source>
        <dbReference type="ARBA" id="ARBA00022692"/>
    </source>
</evidence>
<keyword evidence="9 15" id="KW-0418">Kinase</keyword>
<dbReference type="Gene3D" id="3.30.565.10">
    <property type="entry name" value="Histidine kinase-like ATPase, C-terminal domain"/>
    <property type="match status" value="1"/>
</dbReference>
<keyword evidence="4" id="KW-1003">Cell membrane</keyword>
<comment type="subcellular location">
    <subcellularLocation>
        <location evidence="2">Cell membrane</location>
        <topology evidence="2">Multi-pass membrane protein</topology>
    </subcellularLocation>
</comment>
<dbReference type="SUPFAM" id="SSF103190">
    <property type="entry name" value="Sensory domain-like"/>
    <property type="match status" value="1"/>
</dbReference>
<evidence type="ECO:0000256" key="4">
    <source>
        <dbReference type="ARBA" id="ARBA00022475"/>
    </source>
</evidence>
<dbReference type="Proteomes" id="UP000192911">
    <property type="component" value="Unassembled WGS sequence"/>
</dbReference>
<evidence type="ECO:0000256" key="2">
    <source>
        <dbReference type="ARBA" id="ARBA00004651"/>
    </source>
</evidence>
<dbReference type="InterPro" id="IPR036890">
    <property type="entry name" value="HATPase_C_sf"/>
</dbReference>
<dbReference type="PROSITE" id="PS51257">
    <property type="entry name" value="PROKAR_LIPOPROTEIN"/>
    <property type="match status" value="1"/>
</dbReference>
<keyword evidence="6" id="KW-0808">Transferase</keyword>
<dbReference type="Pfam" id="PF00512">
    <property type="entry name" value="HisKA"/>
    <property type="match status" value="1"/>
</dbReference>
<dbReference type="PRINTS" id="PR00344">
    <property type="entry name" value="BCTRLSENSOR"/>
</dbReference>
<dbReference type="SMART" id="SM00388">
    <property type="entry name" value="HisKA"/>
    <property type="match status" value="1"/>
</dbReference>
<keyword evidence="13" id="KW-0472">Membrane</keyword>
<evidence type="ECO:0000256" key="13">
    <source>
        <dbReference type="SAM" id="Phobius"/>
    </source>
</evidence>
<evidence type="ECO:0000256" key="6">
    <source>
        <dbReference type="ARBA" id="ARBA00022679"/>
    </source>
</evidence>
<keyword evidence="5" id="KW-0597">Phosphoprotein</keyword>
<evidence type="ECO:0000256" key="9">
    <source>
        <dbReference type="ARBA" id="ARBA00022777"/>
    </source>
</evidence>
<dbReference type="PANTHER" id="PTHR43065:SF46">
    <property type="entry name" value="C4-DICARBOXYLATE TRANSPORT SENSOR PROTEIN DCTB"/>
    <property type="match status" value="1"/>
</dbReference>
<dbReference type="EMBL" id="FXAH01000024">
    <property type="protein sequence ID" value="SMF81921.1"/>
    <property type="molecule type" value="Genomic_DNA"/>
</dbReference>
<dbReference type="EC" id="2.7.13.3" evidence="3"/>
<reference evidence="16" key="1">
    <citation type="submission" date="2017-04" db="EMBL/GenBank/DDBJ databases">
        <authorList>
            <person name="Varghese N."/>
            <person name="Submissions S."/>
        </authorList>
    </citation>
    <scope>NUCLEOTIDE SEQUENCE [LARGE SCALE GENOMIC DNA]</scope>
    <source>
        <strain evidence="16">Ballard 720</strain>
    </source>
</reference>
<keyword evidence="16" id="KW-1185">Reference proteome</keyword>
<evidence type="ECO:0000256" key="3">
    <source>
        <dbReference type="ARBA" id="ARBA00012438"/>
    </source>
</evidence>
<comment type="catalytic activity">
    <reaction evidence="1">
        <text>ATP + protein L-histidine = ADP + protein N-phospho-L-histidine.</text>
        <dbReference type="EC" id="2.7.13.3"/>
    </reaction>
</comment>
<dbReference type="SUPFAM" id="SSF47384">
    <property type="entry name" value="Homodimeric domain of signal transducing histidine kinase"/>
    <property type="match status" value="1"/>
</dbReference>
<dbReference type="PANTHER" id="PTHR43065">
    <property type="entry name" value="SENSOR HISTIDINE KINASE"/>
    <property type="match status" value="1"/>
</dbReference>
<evidence type="ECO:0000256" key="1">
    <source>
        <dbReference type="ARBA" id="ARBA00000085"/>
    </source>
</evidence>
<keyword evidence="11 13" id="KW-1133">Transmembrane helix</keyword>
<sequence>MKPFAASRLRLYLRLRHVVMVAAVLACCAVTAWLAYAEALRHYRDLRAAEVAQRASFYALSLEAQLARYESMPRIAALAPAIANVLEAPGSASLRAAANDYLKAVQLNAQLAAAYVMDADGNTIAASNWQEPGSFVGKNYAYRPYFTEAIAHGLGRFYGVGNTTGEAGYFLAVPVRDPERPNARPIGVVAIKALLDGYEDALAKSGDVVALTDRDHVVFLSSVPTWRYRALVPLSPAVRQRLVATRQYGDAPLDALPAPRALAAPAPAAHPAGAPPTLRVALPGQPVRRYDAQYRPTGPLGWEIAILTDPAEDRETAALAAIGGAAASALLFSLAAAAWLRHTRERERIRSRMALQQAHRDLEARIAQRTAELTLANADLAKKVDALDDARRILRDTRDAAIQAGKLAALGQMAAGITHELNQPLTALMTLSNNAVRLIELGRARDLPRNLQLITELAERMGKIVGHVKAFARNDALVREPVAIEDTLREALTLVEAHRKAMDVTIRVEPIPPDAIVLASAIRAEQVFVNLLANAIDAAALSAGAREVRVRTAVTSRTVCVSVEDSGPGITPDTMPRLFEPFYTTKTTGKGLGLGLAISQAIVDEFGGSLSAGNRATGQPHGGAVFTVELQRAAQTTELAP</sequence>
<proteinExistence type="predicted"/>
<dbReference type="InterPro" id="IPR017055">
    <property type="entry name" value="Sig_transdc_His_kinase_DctB"/>
</dbReference>
<keyword evidence="12" id="KW-0902">Two-component regulatory system</keyword>
<accession>A0A1X7HAB8</accession>
<dbReference type="PROSITE" id="PS50109">
    <property type="entry name" value="HIS_KIN"/>
    <property type="match status" value="1"/>
</dbReference>
<gene>
    <name evidence="15" type="ORF">SAMN06295900_12431</name>
</gene>
<dbReference type="GO" id="GO:0000155">
    <property type="term" value="F:phosphorelay sensor kinase activity"/>
    <property type="evidence" value="ECO:0007669"/>
    <property type="project" value="InterPro"/>
</dbReference>
<dbReference type="GeneID" id="95553921"/>